<proteinExistence type="predicted"/>
<evidence type="ECO:0000256" key="4">
    <source>
        <dbReference type="ARBA" id="ARBA00023033"/>
    </source>
</evidence>
<dbReference type="EMBL" id="VBAL01000159">
    <property type="protein sequence ID" value="TMI98613.1"/>
    <property type="molecule type" value="Genomic_DNA"/>
</dbReference>
<dbReference type="AlphaFoldDB" id="A0A537KS75"/>
<protein>
    <submittedName>
        <fullName evidence="6">LLM class flavin-dependent oxidoreductase</fullName>
    </submittedName>
</protein>
<dbReference type="SUPFAM" id="SSF51679">
    <property type="entry name" value="Bacterial luciferase-like"/>
    <property type="match status" value="1"/>
</dbReference>
<dbReference type="Pfam" id="PF00296">
    <property type="entry name" value="Bac_luciferase"/>
    <property type="match status" value="1"/>
</dbReference>
<dbReference type="GO" id="GO:0008726">
    <property type="term" value="F:alkanesulfonate monooxygenase activity"/>
    <property type="evidence" value="ECO:0007669"/>
    <property type="project" value="TreeGrafter"/>
</dbReference>
<accession>A0A537KS75</accession>
<organism evidence="6 7">
    <name type="scientific">Candidatus Segetimicrobium genomatis</name>
    <dbReference type="NCBI Taxonomy" id="2569760"/>
    <lineage>
        <taxon>Bacteria</taxon>
        <taxon>Bacillati</taxon>
        <taxon>Candidatus Sysuimicrobiota</taxon>
        <taxon>Candidatus Sysuimicrobiia</taxon>
        <taxon>Candidatus Sysuimicrobiales</taxon>
        <taxon>Candidatus Segetimicrobiaceae</taxon>
        <taxon>Candidatus Segetimicrobium</taxon>
    </lineage>
</organism>
<name>A0A537KS75_9BACT</name>
<reference evidence="6 7" key="1">
    <citation type="journal article" date="2019" name="Nat. Microbiol.">
        <title>Mediterranean grassland soil C-N compound turnover is dependent on rainfall and depth, and is mediated by genomically divergent microorganisms.</title>
        <authorList>
            <person name="Diamond S."/>
            <person name="Andeer P.F."/>
            <person name="Li Z."/>
            <person name="Crits-Christoph A."/>
            <person name="Burstein D."/>
            <person name="Anantharaman K."/>
            <person name="Lane K.R."/>
            <person name="Thomas B.C."/>
            <person name="Pan C."/>
            <person name="Northen T.R."/>
            <person name="Banfield J.F."/>
        </authorList>
    </citation>
    <scope>NUCLEOTIDE SEQUENCE [LARGE SCALE GENOMIC DNA]</scope>
    <source>
        <strain evidence="6">NP_4</strain>
    </source>
</reference>
<dbReference type="InterPro" id="IPR036661">
    <property type="entry name" value="Luciferase-like_sf"/>
</dbReference>
<keyword evidence="4" id="KW-0503">Monooxygenase</keyword>
<evidence type="ECO:0000313" key="6">
    <source>
        <dbReference type="EMBL" id="TMI98613.1"/>
    </source>
</evidence>
<keyword evidence="2" id="KW-0288">FMN</keyword>
<gene>
    <name evidence="6" type="ORF">E6H01_12140</name>
</gene>
<evidence type="ECO:0000256" key="3">
    <source>
        <dbReference type="ARBA" id="ARBA00023002"/>
    </source>
</evidence>
<dbReference type="InterPro" id="IPR050172">
    <property type="entry name" value="SsuD_RutA_monooxygenase"/>
</dbReference>
<dbReference type="Proteomes" id="UP000319353">
    <property type="component" value="Unassembled WGS sequence"/>
</dbReference>
<dbReference type="GO" id="GO:0046306">
    <property type="term" value="P:alkanesulfonate catabolic process"/>
    <property type="evidence" value="ECO:0007669"/>
    <property type="project" value="TreeGrafter"/>
</dbReference>
<evidence type="ECO:0000256" key="2">
    <source>
        <dbReference type="ARBA" id="ARBA00022643"/>
    </source>
</evidence>
<evidence type="ECO:0000259" key="5">
    <source>
        <dbReference type="Pfam" id="PF00296"/>
    </source>
</evidence>
<dbReference type="Gene3D" id="3.20.20.30">
    <property type="entry name" value="Luciferase-like domain"/>
    <property type="match status" value="1"/>
</dbReference>
<feature type="domain" description="Luciferase-like" evidence="5">
    <location>
        <begin position="16"/>
        <end position="313"/>
    </location>
</feature>
<evidence type="ECO:0000256" key="1">
    <source>
        <dbReference type="ARBA" id="ARBA00022630"/>
    </source>
</evidence>
<dbReference type="PANTHER" id="PTHR42847:SF4">
    <property type="entry name" value="ALKANESULFONATE MONOOXYGENASE-RELATED"/>
    <property type="match status" value="1"/>
</dbReference>
<comment type="caution">
    <text evidence="6">The sequence shown here is derived from an EMBL/GenBank/DDBJ whole genome shotgun (WGS) entry which is preliminary data.</text>
</comment>
<sequence>MHNRLGYASTDVGLEVFSTCPQSSDGDRETYLQRVVDVARWSERAGCKGILVYSDNRLADPWLISHIIIQNTVRLCPLVAVQPVYMHPYAVAKMVASFGHLHGRRIYLNMVAGGFKNDLVALNETTPHDKRYDRLIEYTLIIRELLAGPAAVSCEGEFYKVKNLRLTPPLRSELFPGIFVSGSSDAGLAAAKAIGATAVKYPKAPGEEVAPDEGVGAGVRVGIIAREDSDEAWRIARERFPEDRRGQLTHQLAMKVSDSVWHGQLSELAEATASGDSPYWLVPFENYKTMCPYLVGSYERVGEELSRYIAVGYRSFILDIPPTEEDLHHTNRAFHRAMTLVTR</sequence>
<dbReference type="PANTHER" id="PTHR42847">
    <property type="entry name" value="ALKANESULFONATE MONOOXYGENASE"/>
    <property type="match status" value="1"/>
</dbReference>
<keyword evidence="3" id="KW-0560">Oxidoreductase</keyword>
<evidence type="ECO:0000313" key="7">
    <source>
        <dbReference type="Proteomes" id="UP000319353"/>
    </source>
</evidence>
<dbReference type="InterPro" id="IPR011251">
    <property type="entry name" value="Luciferase-like_dom"/>
</dbReference>
<keyword evidence="1" id="KW-0285">Flavoprotein</keyword>